<proteinExistence type="predicted"/>
<dbReference type="AlphaFoldDB" id="K2Q8T1"/>
<sequence>MIAGSETEGGSSMFKNAVLALSILLNCVFAYGLLAFSIGSTSADKMSCAEARSETASKEAVIAHAGKHGGSLVKVHGLLTNSDYRLRNIDVSNGTVSFVYTSSAFYPSACGLHLPGLDGGLVRVDTDIDGNPGVRQVW</sequence>
<reference evidence="2 3" key="1">
    <citation type="journal article" date="2012" name="J. Bacteriol.">
        <title>Draft Genome Sequence of Agrobacterium albertimagni Strain AOL15.</title>
        <authorList>
            <person name="Trimble W.L."/>
            <person name="Phung le T."/>
            <person name="Meyer F."/>
            <person name="Gilbert J.A."/>
            <person name="Silver S."/>
        </authorList>
    </citation>
    <scope>NUCLEOTIDE SEQUENCE [LARGE SCALE GENOMIC DNA]</scope>
    <source>
        <strain evidence="2 3">AOL15</strain>
    </source>
</reference>
<dbReference type="PATRIC" id="fig|1156935.5.peg.4765"/>
<dbReference type="STRING" id="1156935.QWE_23376"/>
<keyword evidence="1" id="KW-1133">Transmembrane helix</keyword>
<feature type="transmembrane region" description="Helical" evidence="1">
    <location>
        <begin position="17"/>
        <end position="36"/>
    </location>
</feature>
<evidence type="ECO:0000313" key="2">
    <source>
        <dbReference type="EMBL" id="EKF57331.1"/>
    </source>
</evidence>
<evidence type="ECO:0000256" key="1">
    <source>
        <dbReference type="SAM" id="Phobius"/>
    </source>
</evidence>
<dbReference type="EMBL" id="ALJF01000023">
    <property type="protein sequence ID" value="EKF57331.1"/>
    <property type="molecule type" value="Genomic_DNA"/>
</dbReference>
<gene>
    <name evidence="2" type="ORF">QWE_23376</name>
</gene>
<keyword evidence="3" id="KW-1185">Reference proteome</keyword>
<comment type="caution">
    <text evidence="2">The sequence shown here is derived from an EMBL/GenBank/DDBJ whole genome shotgun (WGS) entry which is preliminary data.</text>
</comment>
<evidence type="ECO:0000313" key="3">
    <source>
        <dbReference type="Proteomes" id="UP000007123"/>
    </source>
</evidence>
<evidence type="ECO:0008006" key="4">
    <source>
        <dbReference type="Google" id="ProtNLM"/>
    </source>
</evidence>
<name>K2Q8T1_9HYPH</name>
<keyword evidence="1" id="KW-0812">Transmembrane</keyword>
<organism evidence="2 3">
    <name type="scientific">Agrobacterium albertimagni AOL15</name>
    <dbReference type="NCBI Taxonomy" id="1156935"/>
    <lineage>
        <taxon>Bacteria</taxon>
        <taxon>Pseudomonadati</taxon>
        <taxon>Pseudomonadota</taxon>
        <taxon>Alphaproteobacteria</taxon>
        <taxon>Hyphomicrobiales</taxon>
        <taxon>Rhizobiaceae</taxon>
        <taxon>Rhizobium/Agrobacterium group</taxon>
        <taxon>Agrobacterium</taxon>
    </lineage>
</organism>
<protein>
    <recommendedName>
        <fullName evidence="4">Transmembrane protein</fullName>
    </recommendedName>
</protein>
<dbReference type="Proteomes" id="UP000007123">
    <property type="component" value="Unassembled WGS sequence"/>
</dbReference>
<accession>K2Q8T1</accession>
<keyword evidence="1" id="KW-0472">Membrane</keyword>